<keyword evidence="4 9" id="KW-1003">Cell membrane</keyword>
<feature type="transmembrane region" description="Helical" evidence="9">
    <location>
        <begin position="59"/>
        <end position="80"/>
    </location>
</feature>
<evidence type="ECO:0000256" key="5">
    <source>
        <dbReference type="ARBA" id="ARBA00022519"/>
    </source>
</evidence>
<keyword evidence="6 9" id="KW-0812">Transmembrane</keyword>
<dbReference type="EMBL" id="KF848661">
    <property type="protein sequence ID" value="AIT40259.1"/>
    <property type="molecule type" value="Genomic_DNA"/>
</dbReference>
<evidence type="ECO:0000256" key="9">
    <source>
        <dbReference type="RuleBase" id="RU365093"/>
    </source>
</evidence>
<evidence type="ECO:0000256" key="6">
    <source>
        <dbReference type="ARBA" id="ARBA00022692"/>
    </source>
</evidence>
<dbReference type="InterPro" id="IPR006144">
    <property type="entry name" value="Secretion_HlyD_CS"/>
</dbReference>
<feature type="coiled-coil region" evidence="10">
    <location>
        <begin position="267"/>
        <end position="320"/>
    </location>
</feature>
<keyword evidence="5 9" id="KW-0997">Cell inner membrane</keyword>
<dbReference type="InterPro" id="IPR010129">
    <property type="entry name" value="T1SS_HlyD"/>
</dbReference>
<name>A0A0A0QT85_ACTPL</name>
<comment type="similarity">
    <text evidence="2 9">Belongs to the membrane fusion protein (MFP) (TC 8.A.1) family.</text>
</comment>
<proteinExistence type="inferred from homology"/>
<reference evidence="12" key="1">
    <citation type="submission" date="2013-11" db="EMBL/GenBank/DDBJ databases">
        <title>Two variants of Actinobacillus pleuropneumoniae with a novel Apx toxin gene profile.</title>
        <authorList>
            <person name="Xie F."/>
            <person name="Wang C."/>
            <person name="Li G."/>
            <person name="Zhang Y."/>
        </authorList>
    </citation>
    <scope>NUCLEOTIDE SEQUENCE</scope>
    <source>
        <strain evidence="12">TJ12</strain>
    </source>
</reference>
<evidence type="ECO:0000256" key="3">
    <source>
        <dbReference type="ARBA" id="ARBA00022448"/>
    </source>
</evidence>
<evidence type="ECO:0000313" key="12">
    <source>
        <dbReference type="EMBL" id="AIT40259.1"/>
    </source>
</evidence>
<organism evidence="12">
    <name type="scientific">Actinobacillus pleuropneumoniae</name>
    <name type="common">Haemophilus pleuropneumoniae</name>
    <dbReference type="NCBI Taxonomy" id="715"/>
    <lineage>
        <taxon>Bacteria</taxon>
        <taxon>Pseudomonadati</taxon>
        <taxon>Pseudomonadota</taxon>
        <taxon>Gammaproteobacteria</taxon>
        <taxon>Pasteurellales</taxon>
        <taxon>Pasteurellaceae</taxon>
        <taxon>Actinobacillus</taxon>
    </lineage>
</organism>
<evidence type="ECO:0000256" key="10">
    <source>
        <dbReference type="SAM" id="Coils"/>
    </source>
</evidence>
<dbReference type="Gene3D" id="2.40.30.170">
    <property type="match status" value="1"/>
</dbReference>
<dbReference type="GO" id="GO:0009306">
    <property type="term" value="P:protein secretion"/>
    <property type="evidence" value="ECO:0007669"/>
    <property type="project" value="InterPro"/>
</dbReference>
<protein>
    <recommendedName>
        <fullName evidence="9">Membrane fusion protein (MFP) family protein</fullName>
    </recommendedName>
</protein>
<dbReference type="PANTHER" id="PTHR30386">
    <property type="entry name" value="MEMBRANE FUSION SUBUNIT OF EMRAB-TOLC MULTIDRUG EFFLUX PUMP"/>
    <property type="match status" value="1"/>
</dbReference>
<gene>
    <name evidence="12" type="primary">apxID</name>
</gene>
<evidence type="ECO:0000256" key="2">
    <source>
        <dbReference type="ARBA" id="ARBA00009477"/>
    </source>
</evidence>
<evidence type="ECO:0000256" key="1">
    <source>
        <dbReference type="ARBA" id="ARBA00004377"/>
    </source>
</evidence>
<dbReference type="InterPro" id="IPR050739">
    <property type="entry name" value="MFP"/>
</dbReference>
<dbReference type="PROSITE" id="PS00543">
    <property type="entry name" value="HLYD_FAMILY"/>
    <property type="match status" value="1"/>
</dbReference>
<evidence type="ECO:0000256" key="7">
    <source>
        <dbReference type="ARBA" id="ARBA00022989"/>
    </source>
</evidence>
<keyword evidence="10" id="KW-0175">Coiled coil</keyword>
<evidence type="ECO:0000259" key="11">
    <source>
        <dbReference type="Pfam" id="PF26002"/>
    </source>
</evidence>
<dbReference type="InterPro" id="IPR058982">
    <property type="entry name" value="Beta-barrel_AprE"/>
</dbReference>
<dbReference type="GO" id="GO:0005886">
    <property type="term" value="C:plasma membrane"/>
    <property type="evidence" value="ECO:0007669"/>
    <property type="project" value="UniProtKB-SubCell"/>
</dbReference>
<dbReference type="PANTHER" id="PTHR30386:SF27">
    <property type="entry name" value="MEMBRANE FUSION PROTEIN (MFP) FAMILY PROTEIN"/>
    <property type="match status" value="1"/>
</dbReference>
<keyword evidence="3 9" id="KW-0813">Transport</keyword>
<evidence type="ECO:0000256" key="8">
    <source>
        <dbReference type="ARBA" id="ARBA00023136"/>
    </source>
</evidence>
<evidence type="ECO:0000256" key="4">
    <source>
        <dbReference type="ARBA" id="ARBA00022475"/>
    </source>
</evidence>
<comment type="subcellular location">
    <subcellularLocation>
        <location evidence="1 9">Cell inner membrane</location>
        <topology evidence="1 9">Single-pass membrane protein</topology>
    </subcellularLocation>
</comment>
<feature type="domain" description="AprE-like beta-barrel" evidence="11">
    <location>
        <begin position="365"/>
        <end position="455"/>
    </location>
</feature>
<dbReference type="PRINTS" id="PR01490">
    <property type="entry name" value="RTXTOXIND"/>
</dbReference>
<accession>A0A0A0QT85</accession>
<sequence length="478" mass="54861">MKTWLMGLYEFFQRYKTVWTEIWKIRHQLDTPDREKDENEFLPAHLELIETPVSKKPRLIAYLIMLFLFLALVISIVSHVEIVATATGKLAFSGRSKEIKPIENALVKEIFVQDGQFVEKDQLLLHLTALGADADQQKTKSSLSLTKLERYRYEILLEAVAADRLPLIELTKDEFKHATEEDKTRIRYLITEQFEAWQKQKYQKELVLQRREAEKQTVLANIRKYEGISRVENERLKDLKKLFNSKSTSKHDVLTQENRHIEAVNELAVYKSRLNEVESDLRQAKEEIHLITQLFRADILEKLKQNVEAEKQLSLELEKNEQRQIASVIRAPVSGTVQQLKTHTVGGVVTTAETLMVIAPEDDVLEVTALIQNKDIGFIEVGQDAVIKVETFPYTRYGYLMGKVKNITLEAIEHPQLGLVFNSIISIDRKTLSGKDGKEIELGSGMSVTAEIKTGERSVISYLLSPLEESVSESLRER</sequence>
<dbReference type="NCBIfam" id="TIGR01843">
    <property type="entry name" value="type_I_hlyD"/>
    <property type="match status" value="1"/>
</dbReference>
<dbReference type="Pfam" id="PF26002">
    <property type="entry name" value="Beta-barrel_AprE"/>
    <property type="match status" value="1"/>
</dbReference>
<dbReference type="AlphaFoldDB" id="A0A0A0QT85"/>
<keyword evidence="7 9" id="KW-1133">Transmembrane helix</keyword>
<keyword evidence="8 9" id="KW-0472">Membrane</keyword>